<sequence>MSTNMDSLHTESLKRNRERNSVI</sequence>
<organism evidence="2">
    <name type="scientific">Arundo donax</name>
    <name type="common">Giant reed</name>
    <name type="synonym">Donax arundinaceus</name>
    <dbReference type="NCBI Taxonomy" id="35708"/>
    <lineage>
        <taxon>Eukaryota</taxon>
        <taxon>Viridiplantae</taxon>
        <taxon>Streptophyta</taxon>
        <taxon>Embryophyta</taxon>
        <taxon>Tracheophyta</taxon>
        <taxon>Spermatophyta</taxon>
        <taxon>Magnoliopsida</taxon>
        <taxon>Liliopsida</taxon>
        <taxon>Poales</taxon>
        <taxon>Poaceae</taxon>
        <taxon>PACMAD clade</taxon>
        <taxon>Arundinoideae</taxon>
        <taxon>Arundineae</taxon>
        <taxon>Arundo</taxon>
    </lineage>
</organism>
<reference evidence="2" key="1">
    <citation type="submission" date="2014-09" db="EMBL/GenBank/DDBJ databases">
        <authorList>
            <person name="Magalhaes I.L.F."/>
            <person name="Oliveira U."/>
            <person name="Santos F.R."/>
            <person name="Vidigal T.H.D.A."/>
            <person name="Brescovit A.D."/>
            <person name="Santos A.J."/>
        </authorList>
    </citation>
    <scope>NUCLEOTIDE SEQUENCE</scope>
    <source>
        <tissue evidence="2">Shoot tissue taken approximately 20 cm above the soil surface</tissue>
    </source>
</reference>
<protein>
    <submittedName>
        <fullName evidence="2">Uncharacterized protein</fullName>
    </submittedName>
</protein>
<feature type="compositionally biased region" description="Basic and acidic residues" evidence="1">
    <location>
        <begin position="8"/>
        <end position="23"/>
    </location>
</feature>
<reference evidence="2" key="2">
    <citation type="journal article" date="2015" name="Data Brief">
        <title>Shoot transcriptome of the giant reed, Arundo donax.</title>
        <authorList>
            <person name="Barrero R.A."/>
            <person name="Guerrero F.D."/>
            <person name="Moolhuijzen P."/>
            <person name="Goolsby J.A."/>
            <person name="Tidwell J."/>
            <person name="Bellgard S.E."/>
            <person name="Bellgard M.I."/>
        </authorList>
    </citation>
    <scope>NUCLEOTIDE SEQUENCE</scope>
    <source>
        <tissue evidence="2">Shoot tissue taken approximately 20 cm above the soil surface</tissue>
    </source>
</reference>
<evidence type="ECO:0000313" key="2">
    <source>
        <dbReference type="EMBL" id="JAE24721.1"/>
    </source>
</evidence>
<proteinExistence type="predicted"/>
<accession>A0A0A9GQ94</accession>
<dbReference type="AlphaFoldDB" id="A0A0A9GQ94"/>
<dbReference type="EMBL" id="GBRH01173175">
    <property type="protein sequence ID" value="JAE24721.1"/>
    <property type="molecule type" value="Transcribed_RNA"/>
</dbReference>
<feature type="region of interest" description="Disordered" evidence="1">
    <location>
        <begin position="1"/>
        <end position="23"/>
    </location>
</feature>
<name>A0A0A9GQ94_ARUDO</name>
<evidence type="ECO:0000256" key="1">
    <source>
        <dbReference type="SAM" id="MobiDB-lite"/>
    </source>
</evidence>